<comment type="subunit">
    <text evidence="5">Component of the eukaryotic translation initiation factor 3 (eIF-3) complex.</text>
</comment>
<dbReference type="PROSITE" id="PS50250">
    <property type="entry name" value="PCI"/>
    <property type="match status" value="1"/>
</dbReference>
<dbReference type="GO" id="GO:0003743">
    <property type="term" value="F:translation initiation factor activity"/>
    <property type="evidence" value="ECO:0007669"/>
    <property type="project" value="UniProtKB-UniRule"/>
</dbReference>
<gene>
    <name evidence="8" type="ORF">Egran_05626</name>
</gene>
<dbReference type="GO" id="GO:0016282">
    <property type="term" value="C:eukaryotic 43S preinitiation complex"/>
    <property type="evidence" value="ECO:0007669"/>
    <property type="project" value="UniProtKB-UniRule"/>
</dbReference>
<dbReference type="GO" id="GO:0071541">
    <property type="term" value="C:eukaryotic translation initiation factor 3 complex, eIF3m"/>
    <property type="evidence" value="ECO:0007669"/>
    <property type="project" value="UniProtKB-UniRule"/>
</dbReference>
<dbReference type="EMBL" id="NPHW01005601">
    <property type="protein sequence ID" value="OXV06602.1"/>
    <property type="molecule type" value="Genomic_DNA"/>
</dbReference>
<feature type="compositionally biased region" description="Basic and acidic residues" evidence="6">
    <location>
        <begin position="451"/>
        <end position="461"/>
    </location>
</feature>
<proteinExistence type="inferred from homology"/>
<dbReference type="GO" id="GO:0001732">
    <property type="term" value="P:formation of cytoplasmic translation initiation complex"/>
    <property type="evidence" value="ECO:0007669"/>
    <property type="project" value="UniProtKB-UniRule"/>
</dbReference>
<dbReference type="InterPro" id="IPR045237">
    <property type="entry name" value="COPS7/eIF3m"/>
</dbReference>
<comment type="similarity">
    <text evidence="1">Belongs to the CSN7/EIF3M family. CSN7 subfamily.</text>
</comment>
<evidence type="ECO:0000256" key="1">
    <source>
        <dbReference type="ARBA" id="ARBA00008482"/>
    </source>
</evidence>
<reference evidence="8 9" key="1">
    <citation type="journal article" date="2015" name="Environ. Microbiol.">
        <title>Metagenome sequence of Elaphomyces granulatus from sporocarp tissue reveals Ascomycota ectomycorrhizal fingerprints of genome expansion and a Proteobacteria-rich microbiome.</title>
        <authorList>
            <person name="Quandt C.A."/>
            <person name="Kohler A."/>
            <person name="Hesse C.N."/>
            <person name="Sharpton T.J."/>
            <person name="Martin F."/>
            <person name="Spatafora J.W."/>
        </authorList>
    </citation>
    <scope>NUCLEOTIDE SEQUENCE [LARGE SCALE GENOMIC DNA]</scope>
    <source>
        <strain evidence="8 9">OSC145934</strain>
    </source>
</reference>
<dbReference type="GO" id="GO:0033290">
    <property type="term" value="C:eukaryotic 48S preinitiation complex"/>
    <property type="evidence" value="ECO:0007669"/>
    <property type="project" value="UniProtKB-UniRule"/>
</dbReference>
<evidence type="ECO:0000256" key="2">
    <source>
        <dbReference type="ARBA" id="ARBA00022490"/>
    </source>
</evidence>
<evidence type="ECO:0000313" key="9">
    <source>
        <dbReference type="Proteomes" id="UP000243515"/>
    </source>
</evidence>
<dbReference type="Pfam" id="PF01399">
    <property type="entry name" value="PCI"/>
    <property type="match status" value="1"/>
</dbReference>
<dbReference type="Proteomes" id="UP000243515">
    <property type="component" value="Unassembled WGS sequence"/>
</dbReference>
<evidence type="ECO:0000259" key="7">
    <source>
        <dbReference type="PROSITE" id="PS50250"/>
    </source>
</evidence>
<dbReference type="SMART" id="SM00088">
    <property type="entry name" value="PINT"/>
    <property type="match status" value="1"/>
</dbReference>
<protein>
    <recommendedName>
        <fullName evidence="5">Eukaryotic translation initiation factor 3 subunit M</fullName>
        <shortName evidence="5">eIF3m</shortName>
    </recommendedName>
</protein>
<sequence>MPAPANTLLIEGSFTELSEELAQYLDALRRTEGSNLPAEVAPLLEPLREQEQNGEEPNLKQRDEVLKKIVSAAVILNTAPEKEITAAYNLLVHLAHQSSNADRFLSRICTYLARPMASSSPHGPSLALSILTTIFNTLAPSDSSRYHVFLAVVAVIRQTGSTVAFDALRPQLATQLPGWLADWELDEEDTQKLHLAIADAANAAGDRELSNSHLVEALQTIPASEAGSKDSRELAVRALTSALSHPTIFDFTPLSASDAIQALRSSDTSLFELLDIFTADTLDAYEEFIASTPLATISGGVLAASADTLQNKMRLLTLASLAASTPSRSLPYEAIASALWIPATDVERWVIDTIRAGLVEGKLSQLRSEFLVHRATYRVFGEKQWAEVQGRLMVWRRSLESVLNVVRTERERFLRESVQAAATATTEEAGKGEKGGRPNGDRRRNPGQHQQPREIELVGGD</sequence>
<name>A0A232LR50_9EURO</name>
<dbReference type="InterPro" id="IPR040750">
    <property type="entry name" value="eIF3m_C_helix"/>
</dbReference>
<feature type="compositionally biased region" description="Basic and acidic residues" evidence="6">
    <location>
        <begin position="428"/>
        <end position="444"/>
    </location>
</feature>
<dbReference type="PANTHER" id="PTHR15350">
    <property type="entry name" value="COP9 SIGNALOSOME COMPLEX SUBUNIT 7/DENDRITIC CELL PROTEIN GA17"/>
    <property type="match status" value="1"/>
</dbReference>
<dbReference type="AlphaFoldDB" id="A0A232LR50"/>
<comment type="similarity">
    <text evidence="5">Belongs to the eIF-3 subunit M family.</text>
</comment>
<keyword evidence="4 5" id="KW-0648">Protein biosynthesis</keyword>
<feature type="region of interest" description="Disordered" evidence="6">
    <location>
        <begin position="419"/>
        <end position="461"/>
    </location>
</feature>
<evidence type="ECO:0000313" key="8">
    <source>
        <dbReference type="EMBL" id="OXV06602.1"/>
    </source>
</evidence>
<dbReference type="Pfam" id="PF18005">
    <property type="entry name" value="eIF3m_C_helix"/>
    <property type="match status" value="1"/>
</dbReference>
<keyword evidence="2 5" id="KW-0963">Cytoplasm</keyword>
<comment type="subcellular location">
    <subcellularLocation>
        <location evidence="5">Cytoplasm</location>
    </subcellularLocation>
</comment>
<comment type="caution">
    <text evidence="8">The sequence shown here is derived from an EMBL/GenBank/DDBJ whole genome shotgun (WGS) entry which is preliminary data.</text>
</comment>
<comment type="function">
    <text evidence="5">Component of the eukaryotic translation initiation factor 3 (eIF-3) complex, which is involved in protein synthesis of a specialized repertoire of mRNAs and, together with other initiation factors, stimulates binding of mRNA and methionyl-tRNAi to the 40S ribosome. The eIF-3 complex specifically targets and initiates translation of a subset of mRNAs involved in cell proliferation.</text>
</comment>
<keyword evidence="3 5" id="KW-0396">Initiation factor</keyword>
<keyword evidence="9" id="KW-1185">Reference proteome</keyword>
<accession>A0A232LR50</accession>
<evidence type="ECO:0000256" key="3">
    <source>
        <dbReference type="ARBA" id="ARBA00022540"/>
    </source>
</evidence>
<evidence type="ECO:0000256" key="5">
    <source>
        <dbReference type="HAMAP-Rule" id="MF_03012"/>
    </source>
</evidence>
<dbReference type="InterPro" id="IPR027528">
    <property type="entry name" value="eIF3m"/>
</dbReference>
<dbReference type="InterPro" id="IPR000717">
    <property type="entry name" value="PCI_dom"/>
</dbReference>
<organism evidence="8 9">
    <name type="scientific">Elaphomyces granulatus</name>
    <dbReference type="NCBI Taxonomy" id="519963"/>
    <lineage>
        <taxon>Eukaryota</taxon>
        <taxon>Fungi</taxon>
        <taxon>Dikarya</taxon>
        <taxon>Ascomycota</taxon>
        <taxon>Pezizomycotina</taxon>
        <taxon>Eurotiomycetes</taxon>
        <taxon>Eurotiomycetidae</taxon>
        <taxon>Eurotiales</taxon>
        <taxon>Elaphomycetaceae</taxon>
        <taxon>Elaphomyces</taxon>
    </lineage>
</organism>
<feature type="domain" description="PCI" evidence="7">
    <location>
        <begin position="206"/>
        <end position="377"/>
    </location>
</feature>
<evidence type="ECO:0000256" key="6">
    <source>
        <dbReference type="SAM" id="MobiDB-lite"/>
    </source>
</evidence>
<dbReference type="HAMAP" id="MF_03012">
    <property type="entry name" value="eIF3m"/>
    <property type="match status" value="1"/>
</dbReference>
<dbReference type="PANTHER" id="PTHR15350:SF2">
    <property type="entry name" value="EUKARYOTIC TRANSLATION INITIATION FACTOR 3 SUBUNIT M"/>
    <property type="match status" value="1"/>
</dbReference>
<evidence type="ECO:0000256" key="4">
    <source>
        <dbReference type="ARBA" id="ARBA00022917"/>
    </source>
</evidence>
<dbReference type="OrthoDB" id="10267031at2759"/>